<evidence type="ECO:0000259" key="11">
    <source>
        <dbReference type="PROSITE" id="PS50014"/>
    </source>
</evidence>
<dbReference type="InterPro" id="IPR001650">
    <property type="entry name" value="Helicase_C-like"/>
</dbReference>
<feature type="domain" description="Bromo" evidence="11">
    <location>
        <begin position="1323"/>
        <end position="1393"/>
    </location>
</feature>
<dbReference type="Pfam" id="PF08880">
    <property type="entry name" value="QLQ"/>
    <property type="match status" value="1"/>
</dbReference>
<dbReference type="SMART" id="SM00487">
    <property type="entry name" value="DEXDc"/>
    <property type="match status" value="1"/>
</dbReference>
<feature type="region of interest" description="Disordered" evidence="10">
    <location>
        <begin position="1215"/>
        <end position="1296"/>
    </location>
</feature>
<dbReference type="GO" id="GO:0005634">
    <property type="term" value="C:nucleus"/>
    <property type="evidence" value="ECO:0007669"/>
    <property type="project" value="UniProtKB-SubCell"/>
</dbReference>
<evidence type="ECO:0000256" key="5">
    <source>
        <dbReference type="ARBA" id="ARBA00023015"/>
    </source>
</evidence>
<dbReference type="Pfam" id="PF14619">
    <property type="entry name" value="SnAC"/>
    <property type="match status" value="1"/>
</dbReference>
<feature type="region of interest" description="Disordered" evidence="10">
    <location>
        <begin position="542"/>
        <end position="573"/>
    </location>
</feature>
<evidence type="ECO:0000256" key="8">
    <source>
        <dbReference type="ARBA" id="ARBA00023242"/>
    </source>
</evidence>
<dbReference type="InterPro" id="IPR036427">
    <property type="entry name" value="Bromodomain-like_sf"/>
</dbReference>
<dbReference type="SUPFAM" id="SSF47370">
    <property type="entry name" value="Bromodomain"/>
    <property type="match status" value="1"/>
</dbReference>
<dbReference type="Gene3D" id="3.40.50.10810">
    <property type="entry name" value="Tandem AAA-ATPase domain"/>
    <property type="match status" value="1"/>
</dbReference>
<dbReference type="InterPro" id="IPR001487">
    <property type="entry name" value="Bromodomain"/>
</dbReference>
<evidence type="ECO:0000259" key="13">
    <source>
        <dbReference type="PROSITE" id="PS51194"/>
    </source>
</evidence>
<dbReference type="InterPro" id="IPR014012">
    <property type="entry name" value="HSA_dom"/>
</dbReference>
<dbReference type="FunCoup" id="W4KQH9">
    <property type="interactions" value="728"/>
</dbReference>
<keyword evidence="7" id="KW-0804">Transcription</keyword>
<feature type="compositionally biased region" description="Polar residues" evidence="10">
    <location>
        <begin position="100"/>
        <end position="115"/>
    </location>
</feature>
<evidence type="ECO:0000259" key="15">
    <source>
        <dbReference type="PROSITE" id="PS51666"/>
    </source>
</evidence>
<dbReference type="Proteomes" id="UP000030671">
    <property type="component" value="Unassembled WGS sequence"/>
</dbReference>
<dbReference type="RefSeq" id="XP_009541532.1">
    <property type="nucleotide sequence ID" value="XM_009543237.1"/>
</dbReference>
<dbReference type="Gene3D" id="3.40.50.300">
    <property type="entry name" value="P-loop containing nucleotide triphosphate hydrolases"/>
    <property type="match status" value="1"/>
</dbReference>
<feature type="compositionally biased region" description="Basic and acidic residues" evidence="10">
    <location>
        <begin position="563"/>
        <end position="573"/>
    </location>
</feature>
<dbReference type="GO" id="GO:0006355">
    <property type="term" value="P:regulation of DNA-templated transcription"/>
    <property type="evidence" value="ECO:0007669"/>
    <property type="project" value="InterPro"/>
</dbReference>
<dbReference type="Gene3D" id="1.20.920.10">
    <property type="entry name" value="Bromodomain-like"/>
    <property type="match status" value="1"/>
</dbReference>
<feature type="compositionally biased region" description="Pro residues" evidence="10">
    <location>
        <begin position="119"/>
        <end position="129"/>
    </location>
</feature>
<feature type="region of interest" description="Disordered" evidence="10">
    <location>
        <begin position="331"/>
        <end position="359"/>
    </location>
</feature>
<keyword evidence="17" id="KW-1185">Reference proteome</keyword>
<dbReference type="STRING" id="747525.W4KQH9"/>
<dbReference type="InterPro" id="IPR000330">
    <property type="entry name" value="SNF2_N"/>
</dbReference>
<dbReference type="GeneID" id="20675517"/>
<feature type="compositionally biased region" description="Acidic residues" evidence="10">
    <location>
        <begin position="1477"/>
        <end position="1488"/>
    </location>
</feature>
<keyword evidence="6 9" id="KW-0103">Bromodomain</keyword>
<dbReference type="Pfam" id="PF00271">
    <property type="entry name" value="Helicase_C"/>
    <property type="match status" value="1"/>
</dbReference>
<proteinExistence type="predicted"/>
<dbReference type="InterPro" id="IPR014001">
    <property type="entry name" value="Helicase_ATP-bd"/>
</dbReference>
<dbReference type="Gene3D" id="1.20.5.170">
    <property type="match status" value="1"/>
</dbReference>
<feature type="compositionally biased region" description="Basic and acidic residues" evidence="10">
    <location>
        <begin position="418"/>
        <end position="439"/>
    </location>
</feature>
<dbReference type="SMART" id="SM00573">
    <property type="entry name" value="HSA"/>
    <property type="match status" value="1"/>
</dbReference>
<dbReference type="SMART" id="SM00490">
    <property type="entry name" value="HELICc"/>
    <property type="match status" value="1"/>
</dbReference>
<dbReference type="eggNOG" id="KOG0386">
    <property type="taxonomic scope" value="Eukaryota"/>
</dbReference>
<evidence type="ECO:0000256" key="9">
    <source>
        <dbReference type="PROSITE-ProRule" id="PRU00035"/>
    </source>
</evidence>
<dbReference type="InterPro" id="IPR029295">
    <property type="entry name" value="SnAC"/>
</dbReference>
<feature type="domain" description="Helicase C-terminal" evidence="13">
    <location>
        <begin position="928"/>
        <end position="1109"/>
    </location>
</feature>
<dbReference type="InterPro" id="IPR038718">
    <property type="entry name" value="SNF2-like_sf"/>
</dbReference>
<feature type="region of interest" description="Disordered" evidence="10">
    <location>
        <begin position="1427"/>
        <end position="1488"/>
    </location>
</feature>
<evidence type="ECO:0000256" key="1">
    <source>
        <dbReference type="ARBA" id="ARBA00004123"/>
    </source>
</evidence>
<protein>
    <submittedName>
        <fullName evidence="16">Uncharacterized protein</fullName>
    </submittedName>
</protein>
<evidence type="ECO:0000259" key="12">
    <source>
        <dbReference type="PROSITE" id="PS51192"/>
    </source>
</evidence>
<dbReference type="OrthoDB" id="5857104at2759"/>
<dbReference type="PROSITE" id="PS51666">
    <property type="entry name" value="QLQ"/>
    <property type="match status" value="1"/>
</dbReference>
<evidence type="ECO:0000256" key="10">
    <source>
        <dbReference type="SAM" id="MobiDB-lite"/>
    </source>
</evidence>
<comment type="subcellular location">
    <subcellularLocation>
        <location evidence="1">Nucleus</location>
    </subcellularLocation>
</comment>
<dbReference type="PROSITE" id="PS51204">
    <property type="entry name" value="HSA"/>
    <property type="match status" value="1"/>
</dbReference>
<keyword evidence="4" id="KW-0067">ATP-binding</keyword>
<dbReference type="GO" id="GO:0042393">
    <property type="term" value="F:histone binding"/>
    <property type="evidence" value="ECO:0007669"/>
    <property type="project" value="InterPro"/>
</dbReference>
<feature type="domain" description="Helicase ATP-binding" evidence="12">
    <location>
        <begin position="616"/>
        <end position="781"/>
    </location>
</feature>
<organism evidence="16 17">
    <name type="scientific">Heterobasidion irregulare (strain TC 32-1)</name>
    <dbReference type="NCBI Taxonomy" id="747525"/>
    <lineage>
        <taxon>Eukaryota</taxon>
        <taxon>Fungi</taxon>
        <taxon>Dikarya</taxon>
        <taxon>Basidiomycota</taxon>
        <taxon>Agaricomycotina</taxon>
        <taxon>Agaricomycetes</taxon>
        <taxon>Russulales</taxon>
        <taxon>Bondarzewiaceae</taxon>
        <taxon>Heterobasidion</taxon>
        <taxon>Heterobasidion annosum species complex</taxon>
    </lineage>
</organism>
<gene>
    <name evidence="16" type="ORF">HETIRDRAFT_443325</name>
</gene>
<feature type="domain" description="HSA" evidence="14">
    <location>
        <begin position="427"/>
        <end position="499"/>
    </location>
</feature>
<dbReference type="SMART" id="SM00297">
    <property type="entry name" value="BROMO"/>
    <property type="match status" value="1"/>
</dbReference>
<dbReference type="HOGENOM" id="CLU_000315_15_3_1"/>
<dbReference type="InParanoid" id="W4KQH9"/>
<dbReference type="CDD" id="cd17996">
    <property type="entry name" value="DEXHc_SMARCA2_SMARCA4"/>
    <property type="match status" value="1"/>
</dbReference>
<keyword evidence="2" id="KW-0547">Nucleotide-binding</keyword>
<name>W4KQH9_HETIT</name>
<dbReference type="EMBL" id="KI925454">
    <property type="protein sequence ID" value="ETW87660.1"/>
    <property type="molecule type" value="Genomic_DNA"/>
</dbReference>
<dbReference type="InterPro" id="IPR027417">
    <property type="entry name" value="P-loop_NTPase"/>
</dbReference>
<dbReference type="PROSITE" id="PS51192">
    <property type="entry name" value="HELICASE_ATP_BIND_1"/>
    <property type="match status" value="1"/>
</dbReference>
<dbReference type="PRINTS" id="PR00503">
    <property type="entry name" value="BROMODOMAIN"/>
</dbReference>
<evidence type="ECO:0000259" key="14">
    <source>
        <dbReference type="PROSITE" id="PS51204"/>
    </source>
</evidence>
<keyword evidence="5" id="KW-0805">Transcription regulation</keyword>
<dbReference type="GO" id="GO:0016787">
    <property type="term" value="F:hydrolase activity"/>
    <property type="evidence" value="ECO:0007669"/>
    <property type="project" value="UniProtKB-KW"/>
</dbReference>
<sequence>MAAPNIASFPQQQQHQLLQNPNNILLAQRNLYTKERFQNLTQRAIALKNQGFTPETNIELDKILKFLHQFQLYHASSRPHLDHSTTDHTPVVNGHAPSSLIPQNSMNGAAPSLTTGPLPQQPYPNPPSTPVSFTPDQINALRAQIHAFKLLQRGFPVPETIQQAIRSPNQVIPDLEKLLSIQDPNAQIVDDAVKVQKGPGDVPPLPIPIPIPAPPETPLPGQDDVPPKLEDTQPEIVPVGPIVDEDPDSSIYPYNAYLHPFTYIKRGNESTTDYASRLQRLLVPSIMPLGLDPYQLLSERDRFVEARIQQRINELMAMPATMGDGDLEPVVDDDQFKENDQPSAGPSSHKAINLDLVHPPSTAHGKLRAMIELRSLRVLDKQRAMRASVAERLTHGSLLPLNRSDFRRTRKPTLRDSVTTEKLERKQRSDREARAKEKHREQLNIITSHGREVLAANRAAQDRATRLGKSVLQFHIHAEREEQKRIERISKERLKALKADDEEAYMKLIDTAKDTRITHLLKQTDSYLDSLAQAVMTQQSEHADTGPAIPFESEEGPATEETFGAKKSLDDSQDDKGKIDYYAVAHKIKEKVTRQPSLLVGGTLKDYQLKGLQWMVSLYNNKLNGILADEMGLGKTIQTISLIAFLIEVKKQRGPYLVIVPLSTLTNWSGEFAKWAPAVRTISYKGNPAQRRLLQGDIRTGNFQVLLTTYEYIIKDRPHLSKLKWVHMIIDEGHRMKNTQSKLSQTLSTFYHSRYRLILTGTPLQNNLPELWALLNFALPKIFNSVKSFDEWFNTPFANSGTGDKIELNEEEALLIIRRLHKVLRPFLLRRLKQDVESELPDKVEKVVKVRMSALQTQLYKQMKKYKMIADGKDSKGKQSGVKGLSNELMQLRKICQHPFLFESVEDKMNPAGLIDDKLIRSSGKIELLSRVLPKFFLRGHRVLIFFQMTRVMDIMEDFLKMMGYKYLRLDGGTKTDERAGHVQAFNAKDSEIMVFILSTRAGGLGLNLQTADTVIIFDSDWSVPCDRAHRIGQTKAVRILRLITEKSVEEAMYARARYKLDIDDKVIQAGRFDNKSTQEEQEEFLRSILEADQEEENEEAGDMNDDEINSIIARTDEEEKFFSDLDIQRERELAMAWKAAGNRGKPPQPLMQLEELPECYQTDEPFDVKEDLDEMEGRGHRRRAIVNYNDGLSDDQWAMALEEGEDVFELAERNREKKDRRATNKLLRDTESGAGTPMSDGRGRGRKGKAKAVEDFEPVNGKRKRGIKSMSVTPSVQDDDDDDRDSKRRKTRVPELTPAVKEKMKKVFNECYKALLSCTDENGRKRCELFRELPDKRDYPDYYRVIHSPIALSHMRKRISAHQYKTVTQFRDDARLMFSNARTYNQEGSWVYIDAIEMERVFNNVFQRAVIGSGLPGADAVMPAPSPPGVAPGAPEAAGAGAGAAAGGMDEALTPMDEDERPVLPKLKSGRKQIVSDDEYLTPSNDD</sequence>
<evidence type="ECO:0000256" key="7">
    <source>
        <dbReference type="ARBA" id="ARBA00023163"/>
    </source>
</evidence>
<dbReference type="SMART" id="SM01314">
    <property type="entry name" value="SnAC"/>
    <property type="match status" value="1"/>
</dbReference>
<dbReference type="Pfam" id="PF00439">
    <property type="entry name" value="Bromodomain"/>
    <property type="match status" value="1"/>
</dbReference>
<dbReference type="KEGG" id="hir:HETIRDRAFT_443325"/>
<evidence type="ECO:0000256" key="2">
    <source>
        <dbReference type="ARBA" id="ARBA00022741"/>
    </source>
</evidence>
<dbReference type="PROSITE" id="PS51194">
    <property type="entry name" value="HELICASE_CTER"/>
    <property type="match status" value="1"/>
</dbReference>
<keyword evidence="8" id="KW-0539">Nucleus</keyword>
<dbReference type="SMART" id="SM00951">
    <property type="entry name" value="QLQ"/>
    <property type="match status" value="1"/>
</dbReference>
<dbReference type="FunFam" id="3.40.50.10810:FF:000008">
    <property type="entry name" value="Chromatin structure-remodeling complex subunit snf21"/>
    <property type="match status" value="1"/>
</dbReference>
<reference evidence="16 17" key="1">
    <citation type="journal article" date="2012" name="New Phytol.">
        <title>Insight into trade-off between wood decay and parasitism from the genome of a fungal forest pathogen.</title>
        <authorList>
            <person name="Olson A."/>
            <person name="Aerts A."/>
            <person name="Asiegbu F."/>
            <person name="Belbahri L."/>
            <person name="Bouzid O."/>
            <person name="Broberg A."/>
            <person name="Canback B."/>
            <person name="Coutinho P.M."/>
            <person name="Cullen D."/>
            <person name="Dalman K."/>
            <person name="Deflorio G."/>
            <person name="van Diepen L.T."/>
            <person name="Dunand C."/>
            <person name="Duplessis S."/>
            <person name="Durling M."/>
            <person name="Gonthier P."/>
            <person name="Grimwood J."/>
            <person name="Fossdal C.G."/>
            <person name="Hansson D."/>
            <person name="Henrissat B."/>
            <person name="Hietala A."/>
            <person name="Himmelstrand K."/>
            <person name="Hoffmeister D."/>
            <person name="Hogberg N."/>
            <person name="James T.Y."/>
            <person name="Karlsson M."/>
            <person name="Kohler A."/>
            <person name="Kues U."/>
            <person name="Lee Y.H."/>
            <person name="Lin Y.C."/>
            <person name="Lind M."/>
            <person name="Lindquist E."/>
            <person name="Lombard V."/>
            <person name="Lucas S."/>
            <person name="Lunden K."/>
            <person name="Morin E."/>
            <person name="Murat C."/>
            <person name="Park J."/>
            <person name="Raffaello T."/>
            <person name="Rouze P."/>
            <person name="Salamov A."/>
            <person name="Schmutz J."/>
            <person name="Solheim H."/>
            <person name="Stahlberg J."/>
            <person name="Velez H."/>
            <person name="de Vries R.P."/>
            <person name="Wiebenga A."/>
            <person name="Woodward S."/>
            <person name="Yakovlev I."/>
            <person name="Garbelotto M."/>
            <person name="Martin F."/>
            <person name="Grigoriev I.V."/>
            <person name="Stenlid J."/>
        </authorList>
    </citation>
    <scope>NUCLEOTIDE SEQUENCE [LARGE SCALE GENOMIC DNA]</scope>
    <source>
        <strain evidence="16 17">TC 32-1</strain>
    </source>
</reference>
<dbReference type="CDD" id="cd18793">
    <property type="entry name" value="SF2_C_SNF"/>
    <property type="match status" value="1"/>
</dbReference>
<evidence type="ECO:0000256" key="3">
    <source>
        <dbReference type="ARBA" id="ARBA00022801"/>
    </source>
</evidence>
<dbReference type="InterPro" id="IPR049730">
    <property type="entry name" value="SNF2/RAD54-like_C"/>
</dbReference>
<dbReference type="PANTHER" id="PTHR10799">
    <property type="entry name" value="SNF2/RAD54 HELICASE FAMILY"/>
    <property type="match status" value="1"/>
</dbReference>
<keyword evidence="3" id="KW-0378">Hydrolase</keyword>
<feature type="domain" description="QLQ" evidence="15">
    <location>
        <begin position="132"/>
        <end position="167"/>
    </location>
</feature>
<feature type="region of interest" description="Disordered" evidence="10">
    <location>
        <begin position="79"/>
        <end position="129"/>
    </location>
</feature>
<dbReference type="GO" id="GO:0006338">
    <property type="term" value="P:chromatin remodeling"/>
    <property type="evidence" value="ECO:0007669"/>
    <property type="project" value="UniProtKB-ARBA"/>
</dbReference>
<feature type="region of interest" description="Disordered" evidence="10">
    <location>
        <begin position="405"/>
        <end position="439"/>
    </location>
</feature>
<evidence type="ECO:0000256" key="6">
    <source>
        <dbReference type="ARBA" id="ARBA00023117"/>
    </source>
</evidence>
<dbReference type="Pfam" id="PF07529">
    <property type="entry name" value="HSA"/>
    <property type="match status" value="1"/>
</dbReference>
<evidence type="ECO:0000256" key="4">
    <source>
        <dbReference type="ARBA" id="ARBA00022840"/>
    </source>
</evidence>
<evidence type="ECO:0000313" key="16">
    <source>
        <dbReference type="EMBL" id="ETW87660.1"/>
    </source>
</evidence>
<dbReference type="SUPFAM" id="SSF52540">
    <property type="entry name" value="P-loop containing nucleoside triphosphate hydrolases"/>
    <property type="match status" value="2"/>
</dbReference>
<accession>W4KQH9</accession>
<dbReference type="PROSITE" id="PS50014">
    <property type="entry name" value="BROMODOMAIN_2"/>
    <property type="match status" value="1"/>
</dbReference>
<feature type="compositionally biased region" description="Basic and acidic residues" evidence="10">
    <location>
        <begin position="1215"/>
        <end position="1232"/>
    </location>
</feature>
<evidence type="ECO:0000313" key="17">
    <source>
        <dbReference type="Proteomes" id="UP000030671"/>
    </source>
</evidence>
<dbReference type="GO" id="GO:0005524">
    <property type="term" value="F:ATP binding"/>
    <property type="evidence" value="ECO:0007669"/>
    <property type="project" value="InterPro"/>
</dbReference>
<dbReference type="InterPro" id="IPR014978">
    <property type="entry name" value="Gln-Leu-Gln_QLQ"/>
</dbReference>
<dbReference type="Pfam" id="PF00176">
    <property type="entry name" value="SNF2-rel_dom"/>
    <property type="match status" value="1"/>
</dbReference>